<dbReference type="AlphaFoldDB" id="A0A0A9FVR0"/>
<protein>
    <submittedName>
        <fullName evidence="1">Uncharacterized protein</fullName>
    </submittedName>
</protein>
<evidence type="ECO:0000313" key="1">
    <source>
        <dbReference type="EMBL" id="JAE14396.1"/>
    </source>
</evidence>
<sequence>MSLVSYQFPTLRRGSFGFVVLPKRIIFLFETYEHMLFVQFCSF</sequence>
<reference evidence="1" key="1">
    <citation type="submission" date="2014-09" db="EMBL/GenBank/DDBJ databases">
        <authorList>
            <person name="Magalhaes I.L.F."/>
            <person name="Oliveira U."/>
            <person name="Santos F.R."/>
            <person name="Vidigal T.H.D.A."/>
            <person name="Brescovit A.D."/>
            <person name="Santos A.J."/>
        </authorList>
    </citation>
    <scope>NUCLEOTIDE SEQUENCE</scope>
    <source>
        <tissue evidence="1">Shoot tissue taken approximately 20 cm above the soil surface</tissue>
    </source>
</reference>
<proteinExistence type="predicted"/>
<organism evidence="1">
    <name type="scientific">Arundo donax</name>
    <name type="common">Giant reed</name>
    <name type="synonym">Donax arundinaceus</name>
    <dbReference type="NCBI Taxonomy" id="35708"/>
    <lineage>
        <taxon>Eukaryota</taxon>
        <taxon>Viridiplantae</taxon>
        <taxon>Streptophyta</taxon>
        <taxon>Embryophyta</taxon>
        <taxon>Tracheophyta</taxon>
        <taxon>Spermatophyta</taxon>
        <taxon>Magnoliopsida</taxon>
        <taxon>Liliopsida</taxon>
        <taxon>Poales</taxon>
        <taxon>Poaceae</taxon>
        <taxon>PACMAD clade</taxon>
        <taxon>Arundinoideae</taxon>
        <taxon>Arundineae</taxon>
        <taxon>Arundo</taxon>
    </lineage>
</organism>
<reference evidence="1" key="2">
    <citation type="journal article" date="2015" name="Data Brief">
        <title>Shoot transcriptome of the giant reed, Arundo donax.</title>
        <authorList>
            <person name="Barrero R.A."/>
            <person name="Guerrero F.D."/>
            <person name="Moolhuijzen P."/>
            <person name="Goolsby J.A."/>
            <person name="Tidwell J."/>
            <person name="Bellgard S.E."/>
            <person name="Bellgard M.I."/>
        </authorList>
    </citation>
    <scope>NUCLEOTIDE SEQUENCE</scope>
    <source>
        <tissue evidence="1">Shoot tissue taken approximately 20 cm above the soil surface</tissue>
    </source>
</reference>
<dbReference type="EMBL" id="GBRH01183500">
    <property type="protein sequence ID" value="JAE14396.1"/>
    <property type="molecule type" value="Transcribed_RNA"/>
</dbReference>
<accession>A0A0A9FVR0</accession>
<name>A0A0A9FVR0_ARUDO</name>